<sequence length="1471" mass="167553">MQFFTGDSAQGLAAKLWEKNGRLLTSLCLGITVSLCTLFAAPDALAKPGISSDGAAPRAVSSANREDLEDMRVKVLGGDVRMTRRWTHNGWEWNSRWNPIIDYSQFKPTISLGDRGALNAFETEAKMGALQNFGKGTFRAGSGGGAGRFGLAARQGKVTLGCKQPYEYYIFRNGQAYRPEKFRSDVLNCISPDGDNYHTQLSQTISKDGDDYTWRDRKGNLIFYKEGKLKYYEDKNNVRVTLEYNDDRVKAVKDHHGNTVISYHWQEYTEWVNGLKVSKYLLKKLEDYTGRTVTYHYGEDSGDALNYRQLIAVTDMRGHNWSYQYRTLSSGERTLQSMTDPNGRVTTYSTNADGHINGYDNADGAGISYSHSYDNQSKTYKFTQRDNSGVVTETWNNAAGMPVKKLISGELQYQIEYQYSNNKTADDFAEQYRYAGGTQLIADVNAAPIRIISSTTTDARGLETKRYYDTFRNITRTEYADGSYTTTEWNTELTLPLKKRDERGVITEYGYDDKGNRLSLTEALGTPDQRTTRYTYDQYGQLKSETTGESTADNTVLATTSWEYDNYGNITKVTGPDEQVTAYKDYDANGHAHTVLDARLKTWSRDFDAVGNLLSGLNPYGQGKLYEYDDAGDLVKVTDASGTSLNITNNASGLPLTATDNTGNQLKLDYDKGDRLAIITDAEGASTGLEYDSQNRLRAITDGEQNRTTFTYQQNLLSKIEYPTYAEELGYDKRDRIGHSKQKANNQEYLRSYGYDLGSNLRSDIDALKNTDKYDYDHLSRLVAIIDPVNGGDKKTEFTYDARDNLLEVKDPEGRLTVYTYDKNDRLKTETRHDFIGTNKQLFYSYDGNGNLTEVTNPQQEKRVFGYDNANRLARLEVFASKANAHPVKVVDYYYNNKAQYTGYLQYPGTDNANVTADIVRHGETYRYDSLNRLESVKVDYYDEGEQSESVAFSKSYSYSYYGNGQKKTYTSPEGITYTYFYNKNNQLAAVHIPGEGQLAWTDFHWLAPQTLLLPGGNRITLSYDDFLRVKDRVLIDSAGNDKARAVYEYDLENNIRRITSEHGEYTFDYDNLYRLTEADYPLENSANDERFTYDGVGNRTSHGHRADGNTGNDFDASKSQSSYNNHNQLEAISGDNSASFKYNDNGHTIQKVQGGVTWDYHYNHEERLIAVDKDQLTVGKYQYNPYGQRIYKEAESATYFLYNEEGMVAEYDSVGDLIKEYHFKPGKPWMTEPLFQRLTTGEVFYYQNDHLGTPQRMLDKTGVVVWEGHYTVFGEVKILSAITENNFRFPGQYYDVESELYYNLFRYFDYKVARYLSRDRIGLRGGLNPYGYSLQNPFRFYDPEGKLALAVPAAFIALAAAVVCVAVNCGEGLADFLNEAIGDSSDDYDFPYSDEDDFEIPDFDKDLDKYWEDNDLPNPDKVYDKDEDEEKVEEGEILNKCIMECLDELDDGNFDRCVRECRDRENAKRC</sequence>
<keyword evidence="3" id="KW-0472">Membrane</keyword>
<organism evidence="6 7">
    <name type="scientific">Microbulbifer epialgicus</name>
    <dbReference type="NCBI Taxonomy" id="393907"/>
    <lineage>
        <taxon>Bacteria</taxon>
        <taxon>Pseudomonadati</taxon>
        <taxon>Pseudomonadota</taxon>
        <taxon>Gammaproteobacteria</taxon>
        <taxon>Cellvibrionales</taxon>
        <taxon>Microbulbiferaceae</taxon>
        <taxon>Microbulbifer</taxon>
    </lineage>
</organism>
<reference evidence="6 7" key="1">
    <citation type="submission" date="2024-08" db="EMBL/GenBank/DDBJ databases">
        <authorList>
            <person name="Ishaq N."/>
        </authorList>
    </citation>
    <scope>NUCLEOTIDE SEQUENCE [LARGE SCALE GENOMIC DNA]</scope>
    <source>
        <strain evidence="6 7">DSM 18651</strain>
    </source>
</reference>
<dbReference type="NCBIfam" id="TIGR03696">
    <property type="entry name" value="Rhs_assc_core"/>
    <property type="match status" value="1"/>
</dbReference>
<evidence type="ECO:0000259" key="4">
    <source>
        <dbReference type="Pfam" id="PF03527"/>
    </source>
</evidence>
<dbReference type="InterPro" id="IPR022385">
    <property type="entry name" value="Rhs_assc_core"/>
</dbReference>
<feature type="transmembrane region" description="Helical" evidence="3">
    <location>
        <begin position="1348"/>
        <end position="1368"/>
    </location>
</feature>
<evidence type="ECO:0000256" key="3">
    <source>
        <dbReference type="SAM" id="Phobius"/>
    </source>
</evidence>
<dbReference type="PANTHER" id="PTHR32305">
    <property type="match status" value="1"/>
</dbReference>
<gene>
    <name evidence="6" type="ORF">ACCI49_07125</name>
</gene>
<feature type="compositionally biased region" description="Polar residues" evidence="2">
    <location>
        <begin position="1110"/>
        <end position="1122"/>
    </location>
</feature>
<dbReference type="Pfam" id="PF25023">
    <property type="entry name" value="TEN_YD-shell"/>
    <property type="match status" value="1"/>
</dbReference>
<feature type="domain" description="RHS protein conserved region" evidence="4">
    <location>
        <begin position="1244"/>
        <end position="1277"/>
    </location>
</feature>
<keyword evidence="7" id="KW-1185">Reference proteome</keyword>
<dbReference type="InterPro" id="IPR056823">
    <property type="entry name" value="TEN-like_YD-shell"/>
</dbReference>
<name>A0ABV4NXF4_9GAMM</name>
<proteinExistence type="predicted"/>
<dbReference type="InterPro" id="IPR050708">
    <property type="entry name" value="T6SS_VgrG/RHS"/>
</dbReference>
<evidence type="ECO:0000313" key="7">
    <source>
        <dbReference type="Proteomes" id="UP001569428"/>
    </source>
</evidence>
<keyword evidence="3" id="KW-0812">Transmembrane</keyword>
<comment type="caution">
    <text evidence="6">The sequence shown here is derived from an EMBL/GenBank/DDBJ whole genome shotgun (WGS) entry which is preliminary data.</text>
</comment>
<dbReference type="Proteomes" id="UP001569428">
    <property type="component" value="Unassembled WGS sequence"/>
</dbReference>
<evidence type="ECO:0000256" key="2">
    <source>
        <dbReference type="SAM" id="MobiDB-lite"/>
    </source>
</evidence>
<keyword evidence="1" id="KW-0677">Repeat</keyword>
<dbReference type="InterPro" id="IPR006530">
    <property type="entry name" value="YD"/>
</dbReference>
<dbReference type="InterPro" id="IPR001826">
    <property type="entry name" value="RHS"/>
</dbReference>
<feature type="domain" description="Teneurin-like YD-shell" evidence="5">
    <location>
        <begin position="725"/>
        <end position="874"/>
    </location>
</feature>
<dbReference type="Pfam" id="PF03527">
    <property type="entry name" value="RHS"/>
    <property type="match status" value="1"/>
</dbReference>
<dbReference type="PRINTS" id="PR00394">
    <property type="entry name" value="RHSPROTEIN"/>
</dbReference>
<evidence type="ECO:0000259" key="5">
    <source>
        <dbReference type="Pfam" id="PF25023"/>
    </source>
</evidence>
<dbReference type="NCBIfam" id="TIGR01643">
    <property type="entry name" value="YD_repeat_2x"/>
    <property type="match status" value="5"/>
</dbReference>
<dbReference type="Gene3D" id="2.180.10.10">
    <property type="entry name" value="RHS repeat-associated core"/>
    <property type="match status" value="2"/>
</dbReference>
<protein>
    <submittedName>
        <fullName evidence="6">RHS repeat-associated core domain-containing protein</fullName>
    </submittedName>
</protein>
<feature type="region of interest" description="Disordered" evidence="2">
    <location>
        <begin position="1087"/>
        <end position="1122"/>
    </location>
</feature>
<keyword evidence="3" id="KW-1133">Transmembrane helix</keyword>
<dbReference type="RefSeq" id="WP_371838263.1">
    <property type="nucleotide sequence ID" value="NZ_JBGMEK010000011.1"/>
</dbReference>
<dbReference type="PANTHER" id="PTHR32305:SF15">
    <property type="entry name" value="PROTEIN RHSA-RELATED"/>
    <property type="match status" value="1"/>
</dbReference>
<evidence type="ECO:0000313" key="6">
    <source>
        <dbReference type="EMBL" id="MFA0810689.1"/>
    </source>
</evidence>
<evidence type="ECO:0000256" key="1">
    <source>
        <dbReference type="ARBA" id="ARBA00022737"/>
    </source>
</evidence>
<dbReference type="EMBL" id="JBGMEK010000011">
    <property type="protein sequence ID" value="MFA0810689.1"/>
    <property type="molecule type" value="Genomic_DNA"/>
</dbReference>
<accession>A0ABV4NXF4</accession>